<dbReference type="EMBL" id="NKYE01000008">
    <property type="protein sequence ID" value="OZM72521.1"/>
    <property type="molecule type" value="Genomic_DNA"/>
</dbReference>
<dbReference type="Proteomes" id="UP000242444">
    <property type="component" value="Unassembled WGS sequence"/>
</dbReference>
<evidence type="ECO:0000313" key="1">
    <source>
        <dbReference type="EMBL" id="OZM72521.1"/>
    </source>
</evidence>
<accession>A0A263D2E2</accession>
<sequence>MTAASGLTLQVLGGDTGSAPCEEATRVVRQFHERIAGRQAAGSDEPATGSVEGWDCVSGPPSAQGGTSCGKGTLTVLAAVVPAE</sequence>
<protein>
    <submittedName>
        <fullName evidence="1">Uncharacterized protein</fullName>
    </submittedName>
</protein>
<dbReference type="AlphaFoldDB" id="A0A263D2E2"/>
<dbReference type="OrthoDB" id="3633143at2"/>
<name>A0A263D2E2_9PSEU</name>
<keyword evidence="2" id="KW-1185">Reference proteome</keyword>
<evidence type="ECO:0000313" key="2">
    <source>
        <dbReference type="Proteomes" id="UP000242444"/>
    </source>
</evidence>
<proteinExistence type="predicted"/>
<comment type="caution">
    <text evidence="1">The sequence shown here is derived from an EMBL/GenBank/DDBJ whole genome shotgun (WGS) entry which is preliminary data.</text>
</comment>
<dbReference type="InParanoid" id="A0A263D2E2"/>
<reference evidence="1 2" key="1">
    <citation type="submission" date="2017-07" db="EMBL/GenBank/DDBJ databases">
        <title>Amycolatopsis antarcticus sp. nov., isolated from the surface of an Antarcticus brown macroalga.</title>
        <authorList>
            <person name="Wang J."/>
            <person name="Leiva S."/>
            <person name="Huang J."/>
            <person name="Huang Y."/>
        </authorList>
    </citation>
    <scope>NUCLEOTIDE SEQUENCE [LARGE SCALE GENOMIC DNA]</scope>
    <source>
        <strain evidence="1 2">AU-G6</strain>
    </source>
</reference>
<gene>
    <name evidence="1" type="ORF">CFN78_15630</name>
</gene>
<organism evidence="1 2">
    <name type="scientific">Amycolatopsis antarctica</name>
    <dbReference type="NCBI Taxonomy" id="1854586"/>
    <lineage>
        <taxon>Bacteria</taxon>
        <taxon>Bacillati</taxon>
        <taxon>Actinomycetota</taxon>
        <taxon>Actinomycetes</taxon>
        <taxon>Pseudonocardiales</taxon>
        <taxon>Pseudonocardiaceae</taxon>
        <taxon>Amycolatopsis</taxon>
    </lineage>
</organism>